<sequence>MSLQSAQQFVFGFWDNKPIEFEQVEENLSSDGGLIAFYQLDQKLGVINELNHEDSLTWC</sequence>
<evidence type="ECO:0000313" key="2">
    <source>
        <dbReference type="Proteomes" id="UP000315471"/>
    </source>
</evidence>
<reference evidence="1 2" key="1">
    <citation type="submission" date="2019-02" db="EMBL/GenBank/DDBJ databases">
        <title>Deep-cultivation of Planctomycetes and their phenomic and genomic characterization uncovers novel biology.</title>
        <authorList>
            <person name="Wiegand S."/>
            <person name="Jogler M."/>
            <person name="Boedeker C."/>
            <person name="Pinto D."/>
            <person name="Vollmers J."/>
            <person name="Rivas-Marin E."/>
            <person name="Kohn T."/>
            <person name="Peeters S.H."/>
            <person name="Heuer A."/>
            <person name="Rast P."/>
            <person name="Oberbeckmann S."/>
            <person name="Bunk B."/>
            <person name="Jeske O."/>
            <person name="Meyerdierks A."/>
            <person name="Storesund J.E."/>
            <person name="Kallscheuer N."/>
            <person name="Luecker S."/>
            <person name="Lage O.M."/>
            <person name="Pohl T."/>
            <person name="Merkel B.J."/>
            <person name="Hornburger P."/>
            <person name="Mueller R.-W."/>
            <person name="Bruemmer F."/>
            <person name="Labrenz M."/>
            <person name="Spormann A.M."/>
            <person name="Op Den Camp H."/>
            <person name="Overmann J."/>
            <person name="Amann R."/>
            <person name="Jetten M.S.M."/>
            <person name="Mascher T."/>
            <person name="Medema M.H."/>
            <person name="Devos D.P."/>
            <person name="Kaster A.-K."/>
            <person name="Ovreas L."/>
            <person name="Rohde M."/>
            <person name="Galperin M.Y."/>
            <person name="Jogler C."/>
        </authorList>
    </citation>
    <scope>NUCLEOTIDE SEQUENCE [LARGE SCALE GENOMIC DNA]</scope>
    <source>
        <strain evidence="1 2">Q31b</strain>
    </source>
</reference>
<gene>
    <name evidence="1" type="ORF">Q31b_25010</name>
</gene>
<accession>A0A5C6E3Q6</accession>
<dbReference type="EMBL" id="SJPY01000003">
    <property type="protein sequence ID" value="TWU43460.1"/>
    <property type="molecule type" value="Genomic_DNA"/>
</dbReference>
<proteinExistence type="predicted"/>
<organism evidence="1 2">
    <name type="scientific">Novipirellula aureliae</name>
    <dbReference type="NCBI Taxonomy" id="2527966"/>
    <lineage>
        <taxon>Bacteria</taxon>
        <taxon>Pseudomonadati</taxon>
        <taxon>Planctomycetota</taxon>
        <taxon>Planctomycetia</taxon>
        <taxon>Pirellulales</taxon>
        <taxon>Pirellulaceae</taxon>
        <taxon>Novipirellula</taxon>
    </lineage>
</organism>
<dbReference type="Proteomes" id="UP000315471">
    <property type="component" value="Unassembled WGS sequence"/>
</dbReference>
<keyword evidence="2" id="KW-1185">Reference proteome</keyword>
<comment type="caution">
    <text evidence="1">The sequence shown here is derived from an EMBL/GenBank/DDBJ whole genome shotgun (WGS) entry which is preliminary data.</text>
</comment>
<dbReference type="AlphaFoldDB" id="A0A5C6E3Q6"/>
<dbReference type="RefSeq" id="WP_146599885.1">
    <property type="nucleotide sequence ID" value="NZ_SJPY01000003.1"/>
</dbReference>
<name>A0A5C6E3Q6_9BACT</name>
<evidence type="ECO:0000313" key="1">
    <source>
        <dbReference type="EMBL" id="TWU43460.1"/>
    </source>
</evidence>
<protein>
    <submittedName>
        <fullName evidence="1">Uncharacterized protein</fullName>
    </submittedName>
</protein>